<evidence type="ECO:0000256" key="3">
    <source>
        <dbReference type="ARBA" id="ARBA00023242"/>
    </source>
</evidence>
<evidence type="ECO:0000259" key="6">
    <source>
        <dbReference type="PROSITE" id="PS50815"/>
    </source>
</evidence>
<evidence type="ECO:0000256" key="1">
    <source>
        <dbReference type="ARBA" id="ARBA00004123"/>
    </source>
</evidence>
<organism evidence="7 8">
    <name type="scientific">Batillaria attramentaria</name>
    <dbReference type="NCBI Taxonomy" id="370345"/>
    <lineage>
        <taxon>Eukaryota</taxon>
        <taxon>Metazoa</taxon>
        <taxon>Spiralia</taxon>
        <taxon>Lophotrochozoa</taxon>
        <taxon>Mollusca</taxon>
        <taxon>Gastropoda</taxon>
        <taxon>Caenogastropoda</taxon>
        <taxon>Sorbeoconcha</taxon>
        <taxon>Cerithioidea</taxon>
        <taxon>Batillariidae</taxon>
        <taxon>Batillaria</taxon>
    </lineage>
</organism>
<dbReference type="Pfam" id="PF02301">
    <property type="entry name" value="HORMA"/>
    <property type="match status" value="1"/>
</dbReference>
<name>A0ABD0L8J4_9CAEN</name>
<evidence type="ECO:0000313" key="7">
    <source>
        <dbReference type="EMBL" id="KAK7495680.1"/>
    </source>
</evidence>
<dbReference type="PANTHER" id="PTHR11842">
    <property type="entry name" value="MITOTIC SPINDLE ASSEMBLY CHECKPOINT PROTEIN MAD2"/>
    <property type="match status" value="1"/>
</dbReference>
<dbReference type="InterPro" id="IPR036570">
    <property type="entry name" value="HORMA_dom_sf"/>
</dbReference>
<dbReference type="PROSITE" id="PS50815">
    <property type="entry name" value="HORMA"/>
    <property type="match status" value="1"/>
</dbReference>
<proteinExistence type="predicted"/>
<sequence>MDAVKRVQVAADVLSEFLEVAIHCILHCRGVYPQGVFGRRKKYNVPVQVCLHPDVDQYITNVATSIRAMLLDGAVERVVVVITAPDSLPLERFVFDIDQTNQTSNRPGREDSYLLHLEQSLRALLLKLNVSDALLKPLPSGCSWTVHVHTKESAATKLEERLADKDFTWVEAEEDQQHVTDPQLIPMKSLSSNLFKVQLYAEESGKKT</sequence>
<evidence type="ECO:0000256" key="4">
    <source>
        <dbReference type="ARBA" id="ARBA00044131"/>
    </source>
</evidence>
<feature type="domain" description="HORMA" evidence="6">
    <location>
        <begin position="8"/>
        <end position="201"/>
    </location>
</feature>
<dbReference type="Proteomes" id="UP001519460">
    <property type="component" value="Unassembled WGS sequence"/>
</dbReference>
<gene>
    <name evidence="7" type="ORF">BaRGS_00013127</name>
</gene>
<accession>A0ABD0L8J4</accession>
<dbReference type="InterPro" id="IPR045091">
    <property type="entry name" value="Mad2-like"/>
</dbReference>
<dbReference type="SUPFAM" id="SSF56019">
    <property type="entry name" value="The spindle assembly checkpoint protein mad2"/>
    <property type="match status" value="1"/>
</dbReference>
<evidence type="ECO:0000256" key="2">
    <source>
        <dbReference type="ARBA" id="ARBA00022763"/>
    </source>
</evidence>
<reference evidence="7 8" key="1">
    <citation type="journal article" date="2023" name="Sci. Data">
        <title>Genome assembly of the Korean intertidal mud-creeper Batillaria attramentaria.</title>
        <authorList>
            <person name="Patra A.K."/>
            <person name="Ho P.T."/>
            <person name="Jun S."/>
            <person name="Lee S.J."/>
            <person name="Kim Y."/>
            <person name="Won Y.J."/>
        </authorList>
    </citation>
    <scope>NUCLEOTIDE SEQUENCE [LARGE SCALE GENOMIC DNA]</scope>
    <source>
        <strain evidence="7">Wonlab-2016</strain>
    </source>
</reference>
<evidence type="ECO:0000256" key="5">
    <source>
        <dbReference type="ARBA" id="ARBA00044264"/>
    </source>
</evidence>
<dbReference type="InterPro" id="IPR003511">
    <property type="entry name" value="HORMA_dom"/>
</dbReference>
<protein>
    <recommendedName>
        <fullName evidence="4">Mitotic spindle assembly checkpoint protein MAD2B</fullName>
    </recommendedName>
    <alternativeName>
        <fullName evidence="5">Mitotic arrest deficient 2-like protein 2</fullName>
    </alternativeName>
</protein>
<keyword evidence="3" id="KW-0539">Nucleus</keyword>
<dbReference type="GO" id="GO:0006974">
    <property type="term" value="P:DNA damage response"/>
    <property type="evidence" value="ECO:0007669"/>
    <property type="project" value="UniProtKB-KW"/>
</dbReference>
<keyword evidence="8" id="KW-1185">Reference proteome</keyword>
<dbReference type="EMBL" id="JACVVK020000073">
    <property type="protein sequence ID" value="KAK7495680.1"/>
    <property type="molecule type" value="Genomic_DNA"/>
</dbReference>
<keyword evidence="2" id="KW-0227">DNA damage</keyword>
<dbReference type="PANTHER" id="PTHR11842:SF10">
    <property type="entry name" value="MITOTIC SPINDLE ASSEMBLY CHECKPOINT PROTEIN MAD2B"/>
    <property type="match status" value="1"/>
</dbReference>
<dbReference type="Gene3D" id="3.30.900.10">
    <property type="entry name" value="HORMA domain"/>
    <property type="match status" value="1"/>
</dbReference>
<dbReference type="FunFam" id="3.30.900.10:FF:000003">
    <property type="entry name" value="Mitotic spindle assembly checkpoint protein MAD2B"/>
    <property type="match status" value="1"/>
</dbReference>
<dbReference type="AlphaFoldDB" id="A0ABD0L8J4"/>
<dbReference type="GO" id="GO:0005634">
    <property type="term" value="C:nucleus"/>
    <property type="evidence" value="ECO:0007669"/>
    <property type="project" value="UniProtKB-SubCell"/>
</dbReference>
<comment type="caution">
    <text evidence="7">The sequence shown here is derived from an EMBL/GenBank/DDBJ whole genome shotgun (WGS) entry which is preliminary data.</text>
</comment>
<evidence type="ECO:0000313" key="8">
    <source>
        <dbReference type="Proteomes" id="UP001519460"/>
    </source>
</evidence>
<comment type="subcellular location">
    <subcellularLocation>
        <location evidence="1">Nucleus</location>
    </subcellularLocation>
</comment>